<evidence type="ECO:0000256" key="1">
    <source>
        <dbReference type="SAM" id="MobiDB-lite"/>
    </source>
</evidence>
<dbReference type="PANTHER" id="PTHR46250">
    <property type="entry name" value="MYB/SANT-LIKE DNA-BINDING DOMAIN PROTEIN-RELATED"/>
    <property type="match status" value="1"/>
</dbReference>
<reference evidence="2" key="1">
    <citation type="journal article" date="1997" name="Nucleic Acids Res.">
        <title>tRNAscan-SE: a program for improved detection of transfer RNA genes in genomic sequence.</title>
        <authorList>
            <person name="Lowe T.M."/>
            <person name="Eddy S.R."/>
        </authorList>
    </citation>
    <scope>NUCLEOTIDE SEQUENCE [LARGE SCALE GENOMIC DNA]</scope>
    <source>
        <strain evidence="2">r\B97-61/B2</strain>
    </source>
</reference>
<feature type="region of interest" description="Disordered" evidence="1">
    <location>
        <begin position="110"/>
        <end position="134"/>
    </location>
</feature>
<name>A0AB32WS03_THECC</name>
<dbReference type="PANTHER" id="PTHR46250:SF18">
    <property type="entry name" value="MYB_SANT-LIKE DOMAIN-CONTAINING PROTEIN"/>
    <property type="match status" value="1"/>
</dbReference>
<gene>
    <name evidence="3" type="primary">LOC108663302</name>
</gene>
<evidence type="ECO:0000313" key="3">
    <source>
        <dbReference type="RefSeq" id="XP_017982412.1"/>
    </source>
</evidence>
<accession>A0AB32WS03</accession>
<dbReference type="RefSeq" id="XP_017982412.1">
    <property type="nucleotide sequence ID" value="XM_018126923.1"/>
</dbReference>
<protein>
    <submittedName>
        <fullName evidence="3">Uncharacterized protein At2g29880-like</fullName>
    </submittedName>
</protein>
<proteinExistence type="predicted"/>
<sequence length="252" mass="27922">MRLLKTQYKEIAEMISHSASGFGCDDVKKCVTCDDDVWIGWVKSHPTVAGLRNKPFPHFDQLAIIFGKDRATGEEAELPTDAMENIEIEEVAFATTKVASEAFSALNVNEDDNADDDVSPAQATNSEGSIAARRRTIEQGDREMSRKKTKTKSNGDNIVHAFQSSVDKIGEICQGAREGIDKLASCFQFMAEDARLKKHVAEIVQGVEGLTLEEIVKAGHIIFSDMWKINYLFSLSKELQKIYVKALLSGFI</sequence>
<evidence type="ECO:0000313" key="2">
    <source>
        <dbReference type="Proteomes" id="UP000694886"/>
    </source>
</evidence>
<dbReference type="Proteomes" id="UP000694886">
    <property type="component" value="Chromosome 9"/>
</dbReference>
<dbReference type="Gramene" id="Tc09v2_t023720.1">
    <property type="protein sequence ID" value="Tc09v2_p023720.1"/>
    <property type="gene ID" value="Tc09v2_g023720"/>
</dbReference>
<organism evidence="2 3">
    <name type="scientific">Theobroma cacao</name>
    <name type="common">Cacao</name>
    <name type="synonym">Cocoa</name>
    <dbReference type="NCBI Taxonomy" id="3641"/>
    <lineage>
        <taxon>Eukaryota</taxon>
        <taxon>Viridiplantae</taxon>
        <taxon>Streptophyta</taxon>
        <taxon>Embryophyta</taxon>
        <taxon>Tracheophyta</taxon>
        <taxon>Spermatophyta</taxon>
        <taxon>Magnoliopsida</taxon>
        <taxon>eudicotyledons</taxon>
        <taxon>Gunneridae</taxon>
        <taxon>Pentapetalae</taxon>
        <taxon>rosids</taxon>
        <taxon>malvids</taxon>
        <taxon>Malvales</taxon>
        <taxon>Malvaceae</taxon>
        <taxon>Byttnerioideae</taxon>
        <taxon>Theobroma</taxon>
    </lineage>
</organism>
<reference evidence="3" key="2">
    <citation type="submission" date="2025-08" db="UniProtKB">
        <authorList>
            <consortium name="RefSeq"/>
        </authorList>
    </citation>
    <scope>IDENTIFICATION</scope>
</reference>
<dbReference type="PROSITE" id="PS51257">
    <property type="entry name" value="PROKAR_LIPOPROTEIN"/>
    <property type="match status" value="1"/>
</dbReference>
<dbReference type="KEGG" id="tcc:108663302"/>
<dbReference type="GeneID" id="108663302"/>
<dbReference type="AlphaFoldDB" id="A0AB32WS03"/>